<evidence type="ECO:0000313" key="2">
    <source>
        <dbReference type="EMBL" id="MBH5398001.1"/>
    </source>
</evidence>
<dbReference type="EMBL" id="JACCHP010000005">
    <property type="protein sequence ID" value="MBH5398001.1"/>
    <property type="molecule type" value="Genomic_DNA"/>
</dbReference>
<protein>
    <recommendedName>
        <fullName evidence="1">DUF2846 domain-containing protein</fullName>
    </recommendedName>
</protein>
<reference evidence="2 3" key="1">
    <citation type="submission" date="2020-07" db="EMBL/GenBank/DDBJ databases">
        <title>Bradyrhizobium diversity isolated from nodules of indigenous legumes of Western Australia.</title>
        <authorList>
            <person name="Klepa M.S."/>
        </authorList>
    </citation>
    <scope>NUCLEOTIDE SEQUENCE [LARGE SCALE GENOMIC DNA]</scope>
    <source>
        <strain evidence="2 3">CNPSo 4010</strain>
    </source>
</reference>
<evidence type="ECO:0000259" key="1">
    <source>
        <dbReference type="Pfam" id="PF11008"/>
    </source>
</evidence>
<keyword evidence="3" id="KW-1185">Reference proteome</keyword>
<accession>A0ABS0PLD9</accession>
<evidence type="ECO:0000313" key="3">
    <source>
        <dbReference type="Proteomes" id="UP000807370"/>
    </source>
</evidence>
<dbReference type="InterPro" id="IPR022548">
    <property type="entry name" value="DUF2846"/>
</dbReference>
<sequence length="175" mass="18588">MTFWRGVFALLIAVWLGGCETERKGLDFSGMMQRVGPPAAGRSRIVVLREKGYAGIGDAGWDVKLDGGPMADLKTGTYVYLDRPAGQHQLSATAAMFPGTSEREFSTQAGRTYFFLARPSERSKVLGGMAMAGGVAGLLVGAAVTSNNSNPGPLDFFPLEEDAARTTIAELRLAP</sequence>
<dbReference type="Pfam" id="PF11008">
    <property type="entry name" value="DUF2846"/>
    <property type="match status" value="1"/>
</dbReference>
<gene>
    <name evidence="2" type="ORF">HZZ13_09385</name>
</gene>
<dbReference type="PROSITE" id="PS51257">
    <property type="entry name" value="PROKAR_LIPOPROTEIN"/>
    <property type="match status" value="1"/>
</dbReference>
<feature type="domain" description="DUF2846" evidence="1">
    <location>
        <begin position="40"/>
        <end position="117"/>
    </location>
</feature>
<organism evidence="2 3">
    <name type="scientific">Bradyrhizobium agreste</name>
    <dbReference type="NCBI Taxonomy" id="2751811"/>
    <lineage>
        <taxon>Bacteria</taxon>
        <taxon>Pseudomonadati</taxon>
        <taxon>Pseudomonadota</taxon>
        <taxon>Alphaproteobacteria</taxon>
        <taxon>Hyphomicrobiales</taxon>
        <taxon>Nitrobacteraceae</taxon>
        <taxon>Bradyrhizobium</taxon>
    </lineage>
</organism>
<dbReference type="Proteomes" id="UP000807370">
    <property type="component" value="Unassembled WGS sequence"/>
</dbReference>
<name>A0ABS0PLD9_9BRAD</name>
<comment type="caution">
    <text evidence="2">The sequence shown here is derived from an EMBL/GenBank/DDBJ whole genome shotgun (WGS) entry which is preliminary data.</text>
</comment>
<proteinExistence type="predicted"/>